<evidence type="ECO:0000313" key="1">
    <source>
        <dbReference type="EMBL" id="OGH90121.1"/>
    </source>
</evidence>
<name>A0A1F6P1V6_9BACT</name>
<accession>A0A1F6P1V6</accession>
<proteinExistence type="predicted"/>
<evidence type="ECO:0000313" key="2">
    <source>
        <dbReference type="Proteomes" id="UP000178895"/>
    </source>
</evidence>
<dbReference type="InterPro" id="IPR009003">
    <property type="entry name" value="Peptidase_S1_PA"/>
</dbReference>
<dbReference type="Proteomes" id="UP000178895">
    <property type="component" value="Unassembled WGS sequence"/>
</dbReference>
<gene>
    <name evidence="1" type="ORF">A2469_01895</name>
</gene>
<comment type="caution">
    <text evidence="1">The sequence shown here is derived from an EMBL/GenBank/DDBJ whole genome shotgun (WGS) entry which is preliminary data.</text>
</comment>
<evidence type="ECO:0008006" key="3">
    <source>
        <dbReference type="Google" id="ProtNLM"/>
    </source>
</evidence>
<dbReference type="SUPFAM" id="SSF50494">
    <property type="entry name" value="Trypsin-like serine proteases"/>
    <property type="match status" value="1"/>
</dbReference>
<organism evidence="1 2">
    <name type="scientific">Candidatus Magasanikbacteria bacterium RIFOXYC2_FULL_40_16</name>
    <dbReference type="NCBI Taxonomy" id="1798703"/>
    <lineage>
        <taxon>Bacteria</taxon>
        <taxon>Candidatus Magasanikiibacteriota</taxon>
    </lineage>
</organism>
<reference evidence="1 2" key="1">
    <citation type="journal article" date="2016" name="Nat. Commun.">
        <title>Thousands of microbial genomes shed light on interconnected biogeochemical processes in an aquifer system.</title>
        <authorList>
            <person name="Anantharaman K."/>
            <person name="Brown C.T."/>
            <person name="Hug L.A."/>
            <person name="Sharon I."/>
            <person name="Castelle C.J."/>
            <person name="Probst A.J."/>
            <person name="Thomas B.C."/>
            <person name="Singh A."/>
            <person name="Wilkins M.J."/>
            <person name="Karaoz U."/>
            <person name="Brodie E.L."/>
            <person name="Williams K.H."/>
            <person name="Hubbard S.S."/>
            <person name="Banfield J.F."/>
        </authorList>
    </citation>
    <scope>NUCLEOTIDE SEQUENCE [LARGE SCALE GENOMIC DNA]</scope>
</reference>
<dbReference type="EMBL" id="MFQY01000012">
    <property type="protein sequence ID" value="OGH90121.1"/>
    <property type="molecule type" value="Genomic_DNA"/>
</dbReference>
<sequence>MLSFFFYLELKEAINFNYLNFYYNETEVQKAYAATAEIAVFKNGDMYGCTAFAYKRTGNEYSFITAAHCVSTTDDEKHEIIMNAEIVLLKLHDEVNVDDVHYYFGIVDAVGYETVGHDFAILSAKIYDREIPVFTLADYPLEKNQCVFNVSYPAEADGNVFFGSVTETDEDYILSKLFGIQVASGASGSALVGCTSGKVHGIVYAWRENTKELISIPIDRFKMFEEKVRNHKYLFPVRGMGEDNICEIDEESY</sequence>
<dbReference type="Gene3D" id="2.40.10.120">
    <property type="match status" value="1"/>
</dbReference>
<protein>
    <recommendedName>
        <fullName evidence="3">Peptidase S1 domain-containing protein</fullName>
    </recommendedName>
</protein>
<dbReference type="Pfam" id="PF13365">
    <property type="entry name" value="Trypsin_2"/>
    <property type="match status" value="1"/>
</dbReference>
<dbReference type="AlphaFoldDB" id="A0A1F6P1V6"/>